<organism evidence="3 4">
    <name type="scientific">Pandoraea oxalativorans</name>
    <dbReference type="NCBI Taxonomy" id="573737"/>
    <lineage>
        <taxon>Bacteria</taxon>
        <taxon>Pseudomonadati</taxon>
        <taxon>Pseudomonadota</taxon>
        <taxon>Betaproteobacteria</taxon>
        <taxon>Burkholderiales</taxon>
        <taxon>Burkholderiaceae</taxon>
        <taxon>Pandoraea</taxon>
    </lineage>
</organism>
<feature type="transmembrane region" description="Helical" evidence="1">
    <location>
        <begin position="356"/>
        <end position="376"/>
    </location>
</feature>
<keyword evidence="3" id="KW-0808">Transferase</keyword>
<gene>
    <name evidence="3" type="ORF">MB84_11710</name>
</gene>
<dbReference type="Proteomes" id="UP000035050">
    <property type="component" value="Chromosome"/>
</dbReference>
<reference evidence="3" key="1">
    <citation type="submission" date="2016-06" db="EMBL/GenBank/DDBJ databases">
        <title>Pandoraea oxalativorans DSM 23570 Genome Sequencing.</title>
        <authorList>
            <person name="Ee R."/>
            <person name="Lim Y.-L."/>
            <person name="Yong D."/>
            <person name="Yin W.-F."/>
            <person name="Chan K.-G."/>
        </authorList>
    </citation>
    <scope>NUCLEOTIDE SEQUENCE</scope>
    <source>
        <strain evidence="3">DSM 23570</strain>
    </source>
</reference>
<dbReference type="Gene3D" id="3.90.550.10">
    <property type="entry name" value="Spore Coat Polysaccharide Biosynthesis Protein SpsA, Chain A"/>
    <property type="match status" value="1"/>
</dbReference>
<dbReference type="InterPro" id="IPR029044">
    <property type="entry name" value="Nucleotide-diphossugar_trans"/>
</dbReference>
<dbReference type="InterPro" id="IPR017832">
    <property type="entry name" value="Glyco_trans_2_hopen-assoc_HpnB"/>
</dbReference>
<dbReference type="SUPFAM" id="SSF53448">
    <property type="entry name" value="Nucleotide-diphospho-sugar transferases"/>
    <property type="match status" value="1"/>
</dbReference>
<evidence type="ECO:0000313" key="3">
    <source>
        <dbReference type="EMBL" id="AKC69998.2"/>
    </source>
</evidence>
<dbReference type="OrthoDB" id="9806525at2"/>
<keyword evidence="4" id="KW-1185">Reference proteome</keyword>
<feature type="transmembrane region" description="Helical" evidence="1">
    <location>
        <begin position="6"/>
        <end position="26"/>
    </location>
</feature>
<keyword evidence="1" id="KW-0472">Membrane</keyword>
<dbReference type="Pfam" id="PF00535">
    <property type="entry name" value="Glycos_transf_2"/>
    <property type="match status" value="1"/>
</dbReference>
<feature type="transmembrane region" description="Helical" evidence="1">
    <location>
        <begin position="330"/>
        <end position="350"/>
    </location>
</feature>
<protein>
    <submittedName>
        <fullName evidence="3">Glycosyl transferase family 2</fullName>
    </submittedName>
</protein>
<dbReference type="KEGG" id="pox:MB84_11710"/>
<evidence type="ECO:0000256" key="1">
    <source>
        <dbReference type="SAM" id="Phobius"/>
    </source>
</evidence>
<evidence type="ECO:0000313" key="4">
    <source>
        <dbReference type="Proteomes" id="UP000035050"/>
    </source>
</evidence>
<dbReference type="EMBL" id="CP011253">
    <property type="protein sequence ID" value="AKC69998.2"/>
    <property type="molecule type" value="Genomic_DNA"/>
</dbReference>
<dbReference type="RefSeq" id="WP_052653023.1">
    <property type="nucleotide sequence ID" value="NZ_CP011253.3"/>
</dbReference>
<dbReference type="PANTHER" id="PTHR43646:SF3">
    <property type="entry name" value="SLR1566 PROTEIN"/>
    <property type="match status" value="1"/>
</dbReference>
<keyword evidence="1" id="KW-0812">Transmembrane</keyword>
<accession>A0A0E3U702</accession>
<dbReference type="CDD" id="cd00761">
    <property type="entry name" value="Glyco_tranf_GTA_type"/>
    <property type="match status" value="1"/>
</dbReference>
<proteinExistence type="predicted"/>
<dbReference type="InterPro" id="IPR001173">
    <property type="entry name" value="Glyco_trans_2-like"/>
</dbReference>
<dbReference type="GO" id="GO:0016740">
    <property type="term" value="F:transferase activity"/>
    <property type="evidence" value="ECO:0007669"/>
    <property type="project" value="UniProtKB-KW"/>
</dbReference>
<name>A0A0E3U702_9BURK</name>
<feature type="transmembrane region" description="Helical" evidence="1">
    <location>
        <begin position="301"/>
        <end position="323"/>
    </location>
</feature>
<feature type="domain" description="Glycosyltransferase 2-like" evidence="2">
    <location>
        <begin position="50"/>
        <end position="237"/>
    </location>
</feature>
<sequence>MTVLAWIAALSLAIWIYLLISQGDFWRARERDDLNEDRLPAPAVWPAVAVVIPARNEAESIGQVVESLCRQDYAGRLRIVVVDDQSTDGTADLAREAAARAAADGLTRRVDVLSGQPLPGGWTGKMWAVRQGVAFASDPATNDDGIRPEYLLHTDADIAHSPDNVRRLVTRATGDNRVLVSLMAKLRCTAWFERTLIPAFVLFFQMLYPFAWVNDPKKKIAAAAGGCMLIHRPSLEAGGGIEAIRDEIIDDCAMGRMLKKQGPIWLGLTERAVSVRPYDNLGEIRKMVSRTAYAQLQYSPVLLAGTIVSLLLTFIVPPVMTIFGSGIGQWLGLFAWIAMTISYLPMLRFYRQPSSFGPMLPLVAALYTVFTFDSALQHWRGRGGMWKGRAQAKGQQSSDV</sequence>
<dbReference type="PANTHER" id="PTHR43646">
    <property type="entry name" value="GLYCOSYLTRANSFERASE"/>
    <property type="match status" value="1"/>
</dbReference>
<dbReference type="AlphaFoldDB" id="A0A0E3U702"/>
<keyword evidence="1" id="KW-1133">Transmembrane helix</keyword>
<feature type="transmembrane region" description="Helical" evidence="1">
    <location>
        <begin position="191"/>
        <end position="211"/>
    </location>
</feature>
<evidence type="ECO:0000259" key="2">
    <source>
        <dbReference type="Pfam" id="PF00535"/>
    </source>
</evidence>
<dbReference type="NCBIfam" id="TIGR03469">
    <property type="entry name" value="HpnB"/>
    <property type="match status" value="1"/>
</dbReference>